<proteinExistence type="inferred from homology"/>
<sequence length="319" mass="33456">MRLQQGIALTVPTCARPAGRGFERDGGLTGGVEATIFVGCYKQHQCLRRVGKTGIDARLNLHGTPEMKTPLPAVLLFVLFGSAGVFAADGPTGEIGAGVGYQPYDPSASRYETVPLPYVDVEWGDVSLDTEDGLSWRALQAGDWTVGPFVNYLPGRDANGSLRGLRDVSDMAQLGGFVQYSPAEFWRVYAKLGQAVGGAGGQGGVLGQVGGELGYPLGKGIIGSSQLAAHFADGRQTSTFFGVSSREAQASGIGAYKASGGFQQISLTQNLEFPLAAHWSLVASASWMHLLGSAADSSIVKERGEVNQGSVQTAISYTF</sequence>
<comment type="similarity">
    <text evidence="2">Belongs to the MipA/OmpV family.</text>
</comment>
<evidence type="ECO:0000256" key="4">
    <source>
        <dbReference type="ARBA" id="ARBA00023136"/>
    </source>
</evidence>
<comment type="caution">
    <text evidence="6">The sequence shown here is derived from an EMBL/GenBank/DDBJ whole genome shotgun (WGS) entry which is preliminary data.</text>
</comment>
<dbReference type="PANTHER" id="PTHR38776">
    <property type="entry name" value="MLTA-INTERACTING PROTEIN-RELATED"/>
    <property type="match status" value="1"/>
</dbReference>
<dbReference type="GO" id="GO:0009279">
    <property type="term" value="C:cell outer membrane"/>
    <property type="evidence" value="ECO:0007669"/>
    <property type="project" value="UniProtKB-SubCell"/>
</dbReference>
<comment type="subcellular location">
    <subcellularLocation>
        <location evidence="1">Cell outer membrane</location>
    </subcellularLocation>
</comment>
<evidence type="ECO:0000256" key="5">
    <source>
        <dbReference type="ARBA" id="ARBA00023237"/>
    </source>
</evidence>
<dbReference type="PANTHER" id="PTHR38776:SF1">
    <property type="entry name" value="MLTA-INTERACTING PROTEIN-RELATED"/>
    <property type="match status" value="1"/>
</dbReference>
<evidence type="ECO:0000256" key="1">
    <source>
        <dbReference type="ARBA" id="ARBA00004442"/>
    </source>
</evidence>
<keyword evidence="5" id="KW-0998">Cell outer membrane</keyword>
<keyword evidence="4" id="KW-0472">Membrane</keyword>
<dbReference type="EMBL" id="OBKZ01000015">
    <property type="protein sequence ID" value="SOB52126.1"/>
    <property type="molecule type" value="Genomic_DNA"/>
</dbReference>
<accession>A0AAX2H759</accession>
<dbReference type="InterPro" id="IPR010583">
    <property type="entry name" value="MipA"/>
</dbReference>
<evidence type="ECO:0000256" key="2">
    <source>
        <dbReference type="ARBA" id="ARBA00005722"/>
    </source>
</evidence>
<dbReference type="Proteomes" id="UP000219564">
    <property type="component" value="Unassembled WGS sequence"/>
</dbReference>
<evidence type="ECO:0008006" key="8">
    <source>
        <dbReference type="Google" id="ProtNLM"/>
    </source>
</evidence>
<dbReference type="Pfam" id="PF06629">
    <property type="entry name" value="MipA"/>
    <property type="match status" value="1"/>
</dbReference>
<protein>
    <recommendedName>
        <fullName evidence="8">Structural protein MipA</fullName>
    </recommendedName>
</protein>
<evidence type="ECO:0000256" key="3">
    <source>
        <dbReference type="ARBA" id="ARBA00022729"/>
    </source>
</evidence>
<evidence type="ECO:0000313" key="6">
    <source>
        <dbReference type="EMBL" id="SOB52126.1"/>
    </source>
</evidence>
<gene>
    <name evidence="6" type="ORF">PLUA15_220174</name>
</gene>
<reference evidence="6 7" key="1">
    <citation type="submission" date="2017-08" db="EMBL/GenBank/DDBJ databases">
        <authorList>
            <person name="Chaillou S."/>
        </authorList>
    </citation>
    <scope>NUCLEOTIDE SEQUENCE [LARGE SCALE GENOMIC DNA]</scope>
    <source>
        <strain evidence="6 7">MFPA15A1205</strain>
    </source>
</reference>
<dbReference type="AlphaFoldDB" id="A0AAX2H759"/>
<keyword evidence="3" id="KW-0732">Signal</keyword>
<evidence type="ECO:0000313" key="7">
    <source>
        <dbReference type="Proteomes" id="UP000219564"/>
    </source>
</evidence>
<organism evidence="6 7">
    <name type="scientific">Pseudomonas lundensis</name>
    <dbReference type="NCBI Taxonomy" id="86185"/>
    <lineage>
        <taxon>Bacteria</taxon>
        <taxon>Pseudomonadati</taxon>
        <taxon>Pseudomonadota</taxon>
        <taxon>Gammaproteobacteria</taxon>
        <taxon>Pseudomonadales</taxon>
        <taxon>Pseudomonadaceae</taxon>
        <taxon>Pseudomonas</taxon>
    </lineage>
</organism>
<name>A0AAX2H759_9PSED</name>